<dbReference type="GO" id="GO:0016020">
    <property type="term" value="C:membrane"/>
    <property type="evidence" value="ECO:0007669"/>
    <property type="project" value="InterPro"/>
</dbReference>
<name>A0A0K0DQR9_ANGCA</name>
<accession>A0A0K0DQR9</accession>
<evidence type="ECO:0000313" key="2">
    <source>
        <dbReference type="WBParaSite" id="ACAC_0001410801-mRNA-1"/>
    </source>
</evidence>
<dbReference type="AlphaFoldDB" id="A0A0K0DQR9"/>
<reference evidence="1" key="1">
    <citation type="submission" date="2012-09" db="EMBL/GenBank/DDBJ databases">
        <authorList>
            <person name="Martin A.A."/>
        </authorList>
    </citation>
    <scope>NUCLEOTIDE SEQUENCE</scope>
</reference>
<proteinExistence type="predicted"/>
<dbReference type="InterPro" id="IPR036734">
    <property type="entry name" value="Neur_chan_lig-bd_sf"/>
</dbReference>
<organism evidence="1 2">
    <name type="scientific">Angiostrongylus cantonensis</name>
    <name type="common">Rat lungworm</name>
    <dbReference type="NCBI Taxonomy" id="6313"/>
    <lineage>
        <taxon>Eukaryota</taxon>
        <taxon>Metazoa</taxon>
        <taxon>Ecdysozoa</taxon>
        <taxon>Nematoda</taxon>
        <taxon>Chromadorea</taxon>
        <taxon>Rhabditida</taxon>
        <taxon>Rhabditina</taxon>
        <taxon>Rhabditomorpha</taxon>
        <taxon>Strongyloidea</taxon>
        <taxon>Metastrongylidae</taxon>
        <taxon>Angiostrongylus</taxon>
    </lineage>
</organism>
<dbReference type="GO" id="GO:0005230">
    <property type="term" value="F:extracellular ligand-gated monoatomic ion channel activity"/>
    <property type="evidence" value="ECO:0007669"/>
    <property type="project" value="InterPro"/>
</dbReference>
<protein>
    <submittedName>
        <fullName evidence="2">MATH domain-containing protein</fullName>
    </submittedName>
</protein>
<sequence length="133" mass="15550">LTIKKLLENPERYYDWRVRPSGRLGDSDNDDPEPIFITVNMYLRKNALTYEIFSEAYRKLTMSIWSIRCISHFAKNGSTKDSISIVPDTFFQNEKYGKKHDIDTPNILIRVHNGTARILYSCRLTLTLSCPMR</sequence>
<dbReference type="Proteomes" id="UP000035642">
    <property type="component" value="Unassembled WGS sequence"/>
</dbReference>
<dbReference type="WBParaSite" id="ACAC_0001410801-mRNA-1">
    <property type="protein sequence ID" value="ACAC_0001410801-mRNA-1"/>
    <property type="gene ID" value="ACAC_0001410801"/>
</dbReference>
<keyword evidence="1" id="KW-1185">Reference proteome</keyword>
<reference evidence="2" key="2">
    <citation type="submission" date="2017-02" db="UniProtKB">
        <authorList>
            <consortium name="WormBaseParasite"/>
        </authorList>
    </citation>
    <scope>IDENTIFICATION</scope>
</reference>
<dbReference type="SUPFAM" id="SSF63712">
    <property type="entry name" value="Nicotinic receptor ligand binding domain-like"/>
    <property type="match status" value="1"/>
</dbReference>
<dbReference type="Gene3D" id="2.70.170.10">
    <property type="entry name" value="Neurotransmitter-gated ion-channel ligand-binding domain"/>
    <property type="match status" value="1"/>
</dbReference>
<evidence type="ECO:0000313" key="1">
    <source>
        <dbReference type="Proteomes" id="UP000035642"/>
    </source>
</evidence>